<dbReference type="Proteomes" id="UP000247810">
    <property type="component" value="Unassembled WGS sequence"/>
</dbReference>
<dbReference type="GO" id="GO:0072380">
    <property type="term" value="C:TRC complex"/>
    <property type="evidence" value="ECO:0007669"/>
    <property type="project" value="TreeGrafter"/>
</dbReference>
<dbReference type="GO" id="GO:0006620">
    <property type="term" value="P:post-translational protein targeting to endoplasmic reticulum membrane"/>
    <property type="evidence" value="ECO:0007669"/>
    <property type="project" value="TreeGrafter"/>
</dbReference>
<dbReference type="SUPFAM" id="SSF143744">
    <property type="entry name" value="GlcG-like"/>
    <property type="match status" value="1"/>
</dbReference>
<dbReference type="InterPro" id="IPR005624">
    <property type="entry name" value="PduO/GlcC-like"/>
</dbReference>
<proteinExistence type="predicted"/>
<accession>A0A319DAM8</accession>
<dbReference type="PANTHER" id="PTHR28255:SF1">
    <property type="entry name" value="UPF0303 PROTEIN YBR137W"/>
    <property type="match status" value="1"/>
</dbReference>
<dbReference type="PANTHER" id="PTHR28255">
    <property type="match status" value="1"/>
</dbReference>
<dbReference type="EMBL" id="KZ825946">
    <property type="protein sequence ID" value="PYH91417.1"/>
    <property type="molecule type" value="Genomic_DNA"/>
</dbReference>
<dbReference type="OrthoDB" id="2209940at2759"/>
<keyword evidence="2" id="KW-1185">Reference proteome</keyword>
<dbReference type="Pfam" id="PF03928">
    <property type="entry name" value="HbpS-like"/>
    <property type="match status" value="1"/>
</dbReference>
<dbReference type="InterPro" id="IPR010371">
    <property type="entry name" value="YBR137W-like"/>
</dbReference>
<evidence type="ECO:0000313" key="2">
    <source>
        <dbReference type="Proteomes" id="UP000247810"/>
    </source>
</evidence>
<dbReference type="VEuPathDB" id="FungiDB:BO71DRAFT_359498"/>
<gene>
    <name evidence="1" type="ORF">BO71DRAFT_359498</name>
</gene>
<organism evidence="1 2">
    <name type="scientific">Aspergillus ellipticus CBS 707.79</name>
    <dbReference type="NCBI Taxonomy" id="1448320"/>
    <lineage>
        <taxon>Eukaryota</taxon>
        <taxon>Fungi</taxon>
        <taxon>Dikarya</taxon>
        <taxon>Ascomycota</taxon>
        <taxon>Pezizomycotina</taxon>
        <taxon>Eurotiomycetes</taxon>
        <taxon>Eurotiomycetidae</taxon>
        <taxon>Eurotiales</taxon>
        <taxon>Aspergillaceae</taxon>
        <taxon>Aspergillus</taxon>
        <taxon>Aspergillus subgen. Circumdati</taxon>
    </lineage>
</organism>
<reference evidence="1 2" key="1">
    <citation type="submission" date="2018-02" db="EMBL/GenBank/DDBJ databases">
        <title>The genomes of Aspergillus section Nigri reveals drivers in fungal speciation.</title>
        <authorList>
            <consortium name="DOE Joint Genome Institute"/>
            <person name="Vesth T.C."/>
            <person name="Nybo J."/>
            <person name="Theobald S."/>
            <person name="Brandl J."/>
            <person name="Frisvad J.C."/>
            <person name="Nielsen K.F."/>
            <person name="Lyhne E.K."/>
            <person name="Kogle M.E."/>
            <person name="Kuo A."/>
            <person name="Riley R."/>
            <person name="Clum A."/>
            <person name="Nolan M."/>
            <person name="Lipzen A."/>
            <person name="Salamov A."/>
            <person name="Henrissat B."/>
            <person name="Wiebenga A."/>
            <person name="De vries R.P."/>
            <person name="Grigoriev I.V."/>
            <person name="Mortensen U.H."/>
            <person name="Andersen M.R."/>
            <person name="Baker S.E."/>
        </authorList>
    </citation>
    <scope>NUCLEOTIDE SEQUENCE [LARGE SCALE GENOMIC DNA]</scope>
    <source>
        <strain evidence="1 2">CBS 707.79</strain>
    </source>
</reference>
<name>A0A319DAM8_9EURO</name>
<dbReference type="AlphaFoldDB" id="A0A319DAM8"/>
<sequence>MEDKPLPPASTDLKTLTAHETSPTVLFPTFTSTTAYTLGTLLRARILALPPPQRKPALISISLGSSPTTPHIVFQCATEPGTVTDNEVWVRRKRNTVLRWGVSSWLMRNKMLAGGVEAGEVEAAFVRKFALTSSGGGGAADEYAIHGGGFPVRVRGVDGVVGVVVVSGLKQEDDHQVIVEVVREILAKEE</sequence>
<dbReference type="FunFam" id="3.30.450.150:FF:000005">
    <property type="entry name" value="UPF0303 protein Ping_1243"/>
    <property type="match status" value="1"/>
</dbReference>
<protein>
    <submittedName>
        <fullName evidence="1">DUF967 domain protein</fullName>
    </submittedName>
</protein>
<dbReference type="Gene3D" id="3.30.450.150">
    <property type="entry name" value="Haem-degrading domain"/>
    <property type="match status" value="1"/>
</dbReference>
<dbReference type="STRING" id="1448320.A0A319DAM8"/>
<dbReference type="InterPro" id="IPR038084">
    <property type="entry name" value="PduO/GlcC-like_sf"/>
</dbReference>
<evidence type="ECO:0000313" key="1">
    <source>
        <dbReference type="EMBL" id="PYH91417.1"/>
    </source>
</evidence>